<proteinExistence type="predicted"/>
<dbReference type="VEuPathDB" id="FungiDB:VP01_3321g2"/>
<evidence type="ECO:0000256" key="1">
    <source>
        <dbReference type="SAM" id="MobiDB-lite"/>
    </source>
</evidence>
<evidence type="ECO:0000313" key="2">
    <source>
        <dbReference type="EMBL" id="KNZ53164.1"/>
    </source>
</evidence>
<keyword evidence="3" id="KW-1185">Reference proteome</keyword>
<accession>A0A0L6UXC7</accession>
<feature type="compositionally biased region" description="Polar residues" evidence="1">
    <location>
        <begin position="71"/>
        <end position="86"/>
    </location>
</feature>
<protein>
    <submittedName>
        <fullName evidence="2">Uncharacterized protein</fullName>
    </submittedName>
</protein>
<sequence length="158" mass="17658">MPLALTQRSRGFLLGWLENLAKCKISRKFFHQSIMVPSPQAWRAQPPGGSHCPSSHPSHQQKAPNKLKKSAASQNPNARHLKSSYSSASKTPIEVLLVDMSGDIQHLFFSHLVSVHLTQINHHVALLNATSKTHRYKLPLLHIIGQKATKKNFSIIFC</sequence>
<feature type="region of interest" description="Disordered" evidence="1">
    <location>
        <begin position="40"/>
        <end position="86"/>
    </location>
</feature>
<gene>
    <name evidence="2" type="ORF">VP01_3321g2</name>
</gene>
<feature type="compositionally biased region" description="Low complexity" evidence="1">
    <location>
        <begin position="45"/>
        <end position="61"/>
    </location>
</feature>
<organism evidence="2 3">
    <name type="scientific">Puccinia sorghi</name>
    <dbReference type="NCBI Taxonomy" id="27349"/>
    <lineage>
        <taxon>Eukaryota</taxon>
        <taxon>Fungi</taxon>
        <taxon>Dikarya</taxon>
        <taxon>Basidiomycota</taxon>
        <taxon>Pucciniomycotina</taxon>
        <taxon>Pucciniomycetes</taxon>
        <taxon>Pucciniales</taxon>
        <taxon>Pucciniaceae</taxon>
        <taxon>Puccinia</taxon>
    </lineage>
</organism>
<evidence type="ECO:0000313" key="3">
    <source>
        <dbReference type="Proteomes" id="UP000037035"/>
    </source>
</evidence>
<dbReference type="AlphaFoldDB" id="A0A0L6UXC7"/>
<reference evidence="2 3" key="1">
    <citation type="submission" date="2015-08" db="EMBL/GenBank/DDBJ databases">
        <title>Next Generation Sequencing and Analysis of the Genome of Puccinia sorghi L Schw, the Causal Agent of Maize Common Rust.</title>
        <authorList>
            <person name="Rochi L."/>
            <person name="Burguener G."/>
            <person name="Darino M."/>
            <person name="Turjanski A."/>
            <person name="Kreff E."/>
            <person name="Dieguez M.J."/>
            <person name="Sacco F."/>
        </authorList>
    </citation>
    <scope>NUCLEOTIDE SEQUENCE [LARGE SCALE GENOMIC DNA]</scope>
    <source>
        <strain evidence="2 3">RO10H11247</strain>
    </source>
</reference>
<dbReference type="OrthoDB" id="3356549at2759"/>
<dbReference type="Proteomes" id="UP000037035">
    <property type="component" value="Unassembled WGS sequence"/>
</dbReference>
<dbReference type="EMBL" id="LAVV01008304">
    <property type="protein sequence ID" value="KNZ53164.1"/>
    <property type="molecule type" value="Genomic_DNA"/>
</dbReference>
<name>A0A0L6UXC7_9BASI</name>
<comment type="caution">
    <text evidence="2">The sequence shown here is derived from an EMBL/GenBank/DDBJ whole genome shotgun (WGS) entry which is preliminary data.</text>
</comment>